<dbReference type="AlphaFoldDB" id="A0A645HWW0"/>
<organism evidence="1">
    <name type="scientific">bioreactor metagenome</name>
    <dbReference type="NCBI Taxonomy" id="1076179"/>
    <lineage>
        <taxon>unclassified sequences</taxon>
        <taxon>metagenomes</taxon>
        <taxon>ecological metagenomes</taxon>
    </lineage>
</organism>
<proteinExistence type="predicted"/>
<comment type="caution">
    <text evidence="1">The sequence shown here is derived from an EMBL/GenBank/DDBJ whole genome shotgun (WGS) entry which is preliminary data.</text>
</comment>
<evidence type="ECO:0000313" key="1">
    <source>
        <dbReference type="EMBL" id="MPN43531.1"/>
    </source>
</evidence>
<protein>
    <submittedName>
        <fullName evidence="1">Uncharacterized protein</fullName>
    </submittedName>
</protein>
<gene>
    <name evidence="1" type="ORF">SDC9_191091</name>
</gene>
<reference evidence="1" key="1">
    <citation type="submission" date="2019-08" db="EMBL/GenBank/DDBJ databases">
        <authorList>
            <person name="Kucharzyk K."/>
            <person name="Murdoch R.W."/>
            <person name="Higgins S."/>
            <person name="Loffler F."/>
        </authorList>
    </citation>
    <scope>NUCLEOTIDE SEQUENCE</scope>
</reference>
<sequence length="116" mass="12867">MLRGHDHIRRAKERIRARGEDDQFVVESVERKLDQRAFAAADPVDLLCLDLFEIVHRVQIVDQALGVGGDFEHPLRANHADDLAAAALANAIDHLFVGKANLAARAEVDRNLRLVG</sequence>
<accession>A0A645HWW0</accession>
<name>A0A645HWW0_9ZZZZ</name>
<dbReference type="AntiFam" id="ANF00083">
    <property type="entry name" value="Shadow ORF (opposite leuS)"/>
</dbReference>
<dbReference type="EMBL" id="VSSQ01101979">
    <property type="protein sequence ID" value="MPN43531.1"/>
    <property type="molecule type" value="Genomic_DNA"/>
</dbReference>